<proteinExistence type="predicted"/>
<sequence>MSHCHPCNGRGGCFLRALLDECCSTIANNSCGSEPARDSGGSAHNDVGYAAVIASRLAPTGVAVRRKKAAAPEGSSGFFRRTA</sequence>
<protein>
    <submittedName>
        <fullName evidence="1">Uncharacterized protein</fullName>
    </submittedName>
</protein>
<keyword evidence="2" id="KW-1185">Reference proteome</keyword>
<accession>A0ABM6UKI9</accession>
<gene>
    <name evidence="1" type="ORF">CRX69_24040</name>
</gene>
<dbReference type="EMBL" id="CP024081">
    <property type="protein sequence ID" value="AVU78089.1"/>
    <property type="molecule type" value="Genomic_DNA"/>
</dbReference>
<reference evidence="1 2" key="1">
    <citation type="journal article" date="2018" name="Front. Microbiol.">
        <title>Pseudomonas rhizophila S211, a New Plant Growth-Promoting Rhizobacterium with Potential in Pesticide-Bioremediation.</title>
        <authorList>
            <person name="Hassen W."/>
            <person name="Neifar M."/>
            <person name="Cherif H."/>
            <person name="Najjari A."/>
            <person name="Chouchane H."/>
            <person name="Driouich R.C."/>
            <person name="Salah A."/>
            <person name="Naili F."/>
            <person name="Mosbah A."/>
            <person name="Souissi Y."/>
            <person name="Raddadi N."/>
            <person name="Ouzari H.I."/>
            <person name="Fava F."/>
            <person name="Cherif A."/>
        </authorList>
    </citation>
    <scope>NUCLEOTIDE SEQUENCE [LARGE SCALE GENOMIC DNA]</scope>
    <source>
        <strain evidence="1 2">S211</strain>
    </source>
</reference>
<organism evidence="1 2">
    <name type="scientific">Pseudomonas rhizophila</name>
    <dbReference type="NCBI Taxonomy" id="2045200"/>
    <lineage>
        <taxon>Bacteria</taxon>
        <taxon>Pseudomonadati</taxon>
        <taxon>Pseudomonadota</taxon>
        <taxon>Gammaproteobacteria</taxon>
        <taxon>Pseudomonadales</taxon>
        <taxon>Pseudomonadaceae</taxon>
        <taxon>Pseudomonas</taxon>
    </lineage>
</organism>
<dbReference type="Proteomes" id="UP000241936">
    <property type="component" value="Chromosome"/>
</dbReference>
<evidence type="ECO:0000313" key="1">
    <source>
        <dbReference type="EMBL" id="AVU78089.1"/>
    </source>
</evidence>
<evidence type="ECO:0000313" key="2">
    <source>
        <dbReference type="Proteomes" id="UP000241936"/>
    </source>
</evidence>
<name>A0ABM6UKI9_9PSED</name>